<gene>
    <name evidence="1" type="ORF">LOSG293_190270</name>
</gene>
<dbReference type="Proteomes" id="UP000028700">
    <property type="component" value="Unassembled WGS sequence"/>
</dbReference>
<keyword evidence="2" id="KW-1185">Reference proteome</keyword>
<accession>A0A081BJA2</accession>
<evidence type="ECO:0000313" key="1">
    <source>
        <dbReference type="EMBL" id="GAK48120.1"/>
    </source>
</evidence>
<organism evidence="1 2">
    <name type="scientific">Secundilactobacillus oryzae JCM 18671</name>
    <dbReference type="NCBI Taxonomy" id="1291743"/>
    <lineage>
        <taxon>Bacteria</taxon>
        <taxon>Bacillati</taxon>
        <taxon>Bacillota</taxon>
        <taxon>Bacilli</taxon>
        <taxon>Lactobacillales</taxon>
        <taxon>Lactobacillaceae</taxon>
        <taxon>Secundilactobacillus</taxon>
    </lineage>
</organism>
<name>A0A081BJA2_9LACO</name>
<reference evidence="1" key="1">
    <citation type="journal article" date="2014" name="Genome Announc.">
        <title>Draft Genome Sequence of Lactobacillus oryzae Strain SG293T.</title>
        <authorList>
            <person name="Tanizawa Y."/>
            <person name="Fujisawa T."/>
            <person name="Mochizuki T."/>
            <person name="Kaminuma E."/>
            <person name="Nakamura Y."/>
            <person name="Tohno M."/>
        </authorList>
    </citation>
    <scope>NUCLEOTIDE SEQUENCE [LARGE SCALE GENOMIC DNA]</scope>
    <source>
        <strain evidence="1">SG293</strain>
    </source>
</reference>
<protein>
    <recommendedName>
        <fullName evidence="3">XRE family transcriptional regulator</fullName>
    </recommendedName>
</protein>
<dbReference type="NCBIfam" id="NF040507">
    <property type="entry name" value="LBP_cg2779_fam"/>
    <property type="match status" value="1"/>
</dbReference>
<dbReference type="RefSeq" id="WP_034528249.1">
    <property type="nucleotide sequence ID" value="NZ_BBAZ01000018.1"/>
</dbReference>
<sequence>MSREINSIAEDIITFQRKHNLTDNELAFNIHMTVERLHDIKSMESDPTPEEHKLIEQYFTRHA</sequence>
<proteinExistence type="predicted"/>
<dbReference type="OrthoDB" id="2246554at2"/>
<dbReference type="AlphaFoldDB" id="A0A081BJA2"/>
<comment type="caution">
    <text evidence="1">The sequence shown here is derived from an EMBL/GenBank/DDBJ whole genome shotgun (WGS) entry which is preliminary data.</text>
</comment>
<dbReference type="InterPro" id="IPR059218">
    <property type="entry name" value="LBP_cg2779-like"/>
</dbReference>
<dbReference type="STRING" id="1291743.LOSG293_190270"/>
<dbReference type="EMBL" id="BBJM01000019">
    <property type="protein sequence ID" value="GAK48120.1"/>
    <property type="molecule type" value="Genomic_DNA"/>
</dbReference>
<evidence type="ECO:0008006" key="3">
    <source>
        <dbReference type="Google" id="ProtNLM"/>
    </source>
</evidence>
<evidence type="ECO:0000313" key="2">
    <source>
        <dbReference type="Proteomes" id="UP000028700"/>
    </source>
</evidence>